<dbReference type="Pfam" id="PF13432">
    <property type="entry name" value="TPR_16"/>
    <property type="match status" value="1"/>
</dbReference>
<name>A0A2N1J9B2_9BASI</name>
<dbReference type="Gene3D" id="1.25.40.10">
    <property type="entry name" value="Tetratricopeptide repeat domain"/>
    <property type="match status" value="1"/>
</dbReference>
<dbReference type="Pfam" id="PF00226">
    <property type="entry name" value="DnaJ"/>
    <property type="match status" value="1"/>
</dbReference>
<dbReference type="PROSITE" id="PS50076">
    <property type="entry name" value="DNAJ_2"/>
    <property type="match status" value="1"/>
</dbReference>
<evidence type="ECO:0000256" key="2">
    <source>
        <dbReference type="SAM" id="Coils"/>
    </source>
</evidence>
<feature type="coiled-coil region" evidence="2">
    <location>
        <begin position="330"/>
        <end position="380"/>
    </location>
</feature>
<dbReference type="PRINTS" id="PR00625">
    <property type="entry name" value="JDOMAIN"/>
</dbReference>
<keyword evidence="1" id="KW-0802">TPR repeat</keyword>
<dbReference type="InterPro" id="IPR036869">
    <property type="entry name" value="J_dom_sf"/>
</dbReference>
<dbReference type="STRING" id="2020962.A0A2N1J9B2"/>
<dbReference type="SUPFAM" id="SSF48452">
    <property type="entry name" value="TPR-like"/>
    <property type="match status" value="1"/>
</dbReference>
<dbReference type="OrthoDB" id="10250354at2759"/>
<feature type="repeat" description="TPR" evidence="1">
    <location>
        <begin position="290"/>
        <end position="323"/>
    </location>
</feature>
<protein>
    <recommendedName>
        <fullName evidence="3">J domain-containing protein</fullName>
    </recommendedName>
</protein>
<dbReference type="InterPro" id="IPR052758">
    <property type="entry name" value="SRC_co-chaperone"/>
</dbReference>
<dbReference type="EMBL" id="KZ454992">
    <property type="protein sequence ID" value="PKI83062.1"/>
    <property type="molecule type" value="Genomic_DNA"/>
</dbReference>
<dbReference type="SUPFAM" id="SSF46565">
    <property type="entry name" value="Chaperone J-domain"/>
    <property type="match status" value="1"/>
</dbReference>
<feature type="domain" description="J" evidence="3">
    <location>
        <begin position="381"/>
        <end position="442"/>
    </location>
</feature>
<reference evidence="4 5" key="1">
    <citation type="submission" date="2017-10" db="EMBL/GenBank/DDBJ databases">
        <title>A novel species of cold-tolerant Malassezia isolated from bats.</title>
        <authorList>
            <person name="Lorch J.M."/>
            <person name="Palmer J.M."/>
            <person name="Vanderwolf K.J."/>
            <person name="Schmidt K.Z."/>
            <person name="Verant M.L."/>
            <person name="Weller T.J."/>
            <person name="Blehert D.S."/>
        </authorList>
    </citation>
    <scope>NUCLEOTIDE SEQUENCE [LARGE SCALE GENOMIC DNA]</scope>
    <source>
        <strain evidence="4 5">NWHC:44797-103</strain>
    </source>
</reference>
<gene>
    <name evidence="4" type="ORF">MVES_003002</name>
</gene>
<dbReference type="InterPro" id="IPR019734">
    <property type="entry name" value="TPR_rpt"/>
</dbReference>
<evidence type="ECO:0000259" key="3">
    <source>
        <dbReference type="PROSITE" id="PS50076"/>
    </source>
</evidence>
<evidence type="ECO:0000313" key="5">
    <source>
        <dbReference type="Proteomes" id="UP000232875"/>
    </source>
</evidence>
<dbReference type="SMART" id="SM00028">
    <property type="entry name" value="TPR"/>
    <property type="match status" value="6"/>
</dbReference>
<keyword evidence="5" id="KW-1185">Reference proteome</keyword>
<keyword evidence="2" id="KW-0175">Coiled coil</keyword>
<dbReference type="Proteomes" id="UP000232875">
    <property type="component" value="Unassembled WGS sequence"/>
</dbReference>
<organism evidence="4 5">
    <name type="scientific">Malassezia vespertilionis</name>
    <dbReference type="NCBI Taxonomy" id="2020962"/>
    <lineage>
        <taxon>Eukaryota</taxon>
        <taxon>Fungi</taxon>
        <taxon>Dikarya</taxon>
        <taxon>Basidiomycota</taxon>
        <taxon>Ustilaginomycotina</taxon>
        <taxon>Malasseziomycetes</taxon>
        <taxon>Malasseziales</taxon>
        <taxon>Malasseziaceae</taxon>
        <taxon>Malassezia</taxon>
    </lineage>
</organism>
<dbReference type="AlphaFoldDB" id="A0A2N1J9B2"/>
<proteinExistence type="predicted"/>
<accession>A0A2N1J9B2</accession>
<dbReference type="CDD" id="cd06257">
    <property type="entry name" value="DnaJ"/>
    <property type="match status" value="1"/>
</dbReference>
<sequence>MAEAGAVASETAKQRGNGLFKQAKYREAIHAYTEAFVLDDTNASLLLNRCAAHMALSAFQDGLADCRKAASLQGTPVPSKTLIRMAKCFIGLGELDAARHALQPAVDDVEALEHAQAKDMVTQINTIAKHLATCESYAQAGDWTLALIALDQVQNSAKLTDTTSPAAWRILRAHLYLQRGQIPQAHAIAMSLYRADSSSTDALLLSARVLFANNDMQKAVTQAQAVLRNDPDRTDAKQFLRKLKALLSLKDEATSAFKRGAIDEAVAKYKEILHLADQDAGRDNPKKFKAMIFSNLAIMESKNGSWKEAVEHCTTALTLDPSYAKPLRTRARVYQEMEEYESAVRDFKQAVEESIGAPEADSLRRELRRAELYLKRSKEKDYYKILQVSRTASDAEIKKAFRKESLKHHPDKGGDEEKFKLCNEAYKVLSDDTQRRRYDAGVDLDGGGGMGGGMGGGVNLADLFAGGGGFGNFDMGDGGHYARGYPGFTFG</sequence>
<feature type="repeat" description="TPR" evidence="1">
    <location>
        <begin position="9"/>
        <end position="42"/>
    </location>
</feature>
<dbReference type="InterPro" id="IPR001623">
    <property type="entry name" value="DnaJ_domain"/>
</dbReference>
<dbReference type="PROSITE" id="PS50005">
    <property type="entry name" value="TPR"/>
    <property type="match status" value="2"/>
</dbReference>
<dbReference type="InterPro" id="IPR011990">
    <property type="entry name" value="TPR-like_helical_dom_sf"/>
</dbReference>
<dbReference type="Gene3D" id="1.10.287.110">
    <property type="entry name" value="DnaJ domain"/>
    <property type="match status" value="1"/>
</dbReference>
<evidence type="ECO:0000313" key="4">
    <source>
        <dbReference type="EMBL" id="PKI83062.1"/>
    </source>
</evidence>
<evidence type="ECO:0000256" key="1">
    <source>
        <dbReference type="PROSITE-ProRule" id="PRU00339"/>
    </source>
</evidence>
<dbReference type="PANTHER" id="PTHR44200">
    <property type="entry name" value="DNAJ HOMOLOG SUBFAMILY C MEMBER 7"/>
    <property type="match status" value="1"/>
</dbReference>
<dbReference type="SMART" id="SM00271">
    <property type="entry name" value="DnaJ"/>
    <property type="match status" value="1"/>
</dbReference>
<dbReference type="PANTHER" id="PTHR44200:SF1">
    <property type="entry name" value="DNAJ HOMOLOG SUBFAMILY C MEMBER 7"/>
    <property type="match status" value="1"/>
</dbReference>